<evidence type="ECO:0000313" key="2">
    <source>
        <dbReference type="EMBL" id="JAD39900.1"/>
    </source>
</evidence>
<feature type="region of interest" description="Disordered" evidence="1">
    <location>
        <begin position="19"/>
        <end position="76"/>
    </location>
</feature>
<reference evidence="2" key="1">
    <citation type="submission" date="2014-09" db="EMBL/GenBank/DDBJ databases">
        <authorList>
            <person name="Magalhaes I.L.F."/>
            <person name="Oliveira U."/>
            <person name="Santos F.R."/>
            <person name="Vidigal T.H.D.A."/>
            <person name="Brescovit A.D."/>
            <person name="Santos A.J."/>
        </authorList>
    </citation>
    <scope>NUCLEOTIDE SEQUENCE</scope>
    <source>
        <tissue evidence="2">Shoot tissue taken approximately 20 cm above the soil surface</tissue>
    </source>
</reference>
<feature type="compositionally biased region" description="Basic residues" evidence="1">
    <location>
        <begin position="19"/>
        <end position="30"/>
    </location>
</feature>
<feature type="region of interest" description="Disordered" evidence="1">
    <location>
        <begin position="96"/>
        <end position="184"/>
    </location>
</feature>
<accession>A0A0A8ZT02</accession>
<dbReference type="AlphaFoldDB" id="A0A0A8ZT02"/>
<feature type="compositionally biased region" description="Pro residues" evidence="1">
    <location>
        <begin position="143"/>
        <end position="159"/>
    </location>
</feature>
<protein>
    <submittedName>
        <fullName evidence="2">Uncharacterized protein</fullName>
    </submittedName>
</protein>
<organism evidence="2">
    <name type="scientific">Arundo donax</name>
    <name type="common">Giant reed</name>
    <name type="synonym">Donax arundinaceus</name>
    <dbReference type="NCBI Taxonomy" id="35708"/>
    <lineage>
        <taxon>Eukaryota</taxon>
        <taxon>Viridiplantae</taxon>
        <taxon>Streptophyta</taxon>
        <taxon>Embryophyta</taxon>
        <taxon>Tracheophyta</taxon>
        <taxon>Spermatophyta</taxon>
        <taxon>Magnoliopsida</taxon>
        <taxon>Liliopsida</taxon>
        <taxon>Poales</taxon>
        <taxon>Poaceae</taxon>
        <taxon>PACMAD clade</taxon>
        <taxon>Arundinoideae</taxon>
        <taxon>Arundineae</taxon>
        <taxon>Arundo</taxon>
    </lineage>
</organism>
<evidence type="ECO:0000256" key="1">
    <source>
        <dbReference type="SAM" id="MobiDB-lite"/>
    </source>
</evidence>
<name>A0A0A8ZT02_ARUDO</name>
<proteinExistence type="predicted"/>
<sequence>MPPGTLLAHLAAGVLRSRRGAHGRVHRRCCPPHLRLPPPHRASAPSPSPLSRISRRARSRARPPPAPPTSSSASSFAPRLFPLSITSLVHLAAGALRSRRGAHGRVHRRRRPQRLRPPPPHRALPAVPLRSPHVTHARIVLRPTPPPPLPPANPSPSLPPAGSGESLPSPPAPARAPSSSLPPL</sequence>
<feature type="compositionally biased region" description="Pro residues" evidence="1">
    <location>
        <begin position="168"/>
        <end position="184"/>
    </location>
</feature>
<reference evidence="2" key="2">
    <citation type="journal article" date="2015" name="Data Brief">
        <title>Shoot transcriptome of the giant reed, Arundo donax.</title>
        <authorList>
            <person name="Barrero R.A."/>
            <person name="Guerrero F.D."/>
            <person name="Moolhuijzen P."/>
            <person name="Goolsby J.A."/>
            <person name="Tidwell J."/>
            <person name="Bellgard S.E."/>
            <person name="Bellgard M.I."/>
        </authorList>
    </citation>
    <scope>NUCLEOTIDE SEQUENCE</scope>
    <source>
        <tissue evidence="2">Shoot tissue taken approximately 20 cm above the soil surface</tissue>
    </source>
</reference>
<dbReference type="EMBL" id="GBRH01257995">
    <property type="protein sequence ID" value="JAD39900.1"/>
    <property type="molecule type" value="Transcribed_RNA"/>
</dbReference>
<feature type="compositionally biased region" description="Low complexity" evidence="1">
    <location>
        <begin position="41"/>
        <end position="52"/>
    </location>
</feature>
<feature type="compositionally biased region" description="Basic residues" evidence="1">
    <location>
        <begin position="97"/>
        <end position="114"/>
    </location>
</feature>